<accession>A0A5D2EUU3</accession>
<dbReference type="EMBL" id="CM017698">
    <property type="protein sequence ID" value="TYG96759.1"/>
    <property type="molecule type" value="Genomic_DNA"/>
</dbReference>
<protein>
    <submittedName>
        <fullName evidence="1">Uncharacterized protein</fullName>
    </submittedName>
</protein>
<dbReference type="Proteomes" id="UP000323506">
    <property type="component" value="Chromosome A11"/>
</dbReference>
<dbReference type="AlphaFoldDB" id="A0A5D2EUU3"/>
<evidence type="ECO:0000313" key="1">
    <source>
        <dbReference type="EMBL" id="TYG96759.1"/>
    </source>
</evidence>
<organism evidence="1 2">
    <name type="scientific">Gossypium darwinii</name>
    <name type="common">Darwin's cotton</name>
    <name type="synonym">Gossypium barbadense var. darwinii</name>
    <dbReference type="NCBI Taxonomy" id="34276"/>
    <lineage>
        <taxon>Eukaryota</taxon>
        <taxon>Viridiplantae</taxon>
        <taxon>Streptophyta</taxon>
        <taxon>Embryophyta</taxon>
        <taxon>Tracheophyta</taxon>
        <taxon>Spermatophyta</taxon>
        <taxon>Magnoliopsida</taxon>
        <taxon>eudicotyledons</taxon>
        <taxon>Gunneridae</taxon>
        <taxon>Pentapetalae</taxon>
        <taxon>rosids</taxon>
        <taxon>malvids</taxon>
        <taxon>Malvales</taxon>
        <taxon>Malvaceae</taxon>
        <taxon>Malvoideae</taxon>
        <taxon>Gossypium</taxon>
    </lineage>
</organism>
<name>A0A5D2EUU3_GOSDA</name>
<gene>
    <name evidence="1" type="ORF">ES288_A11G378200v1</name>
</gene>
<keyword evidence="2" id="KW-1185">Reference proteome</keyword>
<reference evidence="1 2" key="1">
    <citation type="submission" date="2019-06" db="EMBL/GenBank/DDBJ databases">
        <title>WGS assembly of Gossypium darwinii.</title>
        <authorList>
            <person name="Chen Z.J."/>
            <person name="Sreedasyam A."/>
            <person name="Ando A."/>
            <person name="Song Q."/>
            <person name="De L."/>
            <person name="Hulse-Kemp A."/>
            <person name="Ding M."/>
            <person name="Ye W."/>
            <person name="Kirkbride R."/>
            <person name="Jenkins J."/>
            <person name="Plott C."/>
            <person name="Lovell J."/>
            <person name="Lin Y.-M."/>
            <person name="Vaughn R."/>
            <person name="Liu B."/>
            <person name="Li W."/>
            <person name="Simpson S."/>
            <person name="Scheffler B."/>
            <person name="Saski C."/>
            <person name="Grover C."/>
            <person name="Hu G."/>
            <person name="Conover J."/>
            <person name="Carlson J."/>
            <person name="Shu S."/>
            <person name="Boston L."/>
            <person name="Williams M."/>
            <person name="Peterson D."/>
            <person name="Mcgee K."/>
            <person name="Jones D."/>
            <person name="Wendel J."/>
            <person name="Stelly D."/>
            <person name="Grimwood J."/>
            <person name="Schmutz J."/>
        </authorList>
    </citation>
    <scope>NUCLEOTIDE SEQUENCE [LARGE SCALE GENOMIC DNA]</scope>
    <source>
        <strain evidence="1">1808015.09</strain>
    </source>
</reference>
<evidence type="ECO:0000313" key="2">
    <source>
        <dbReference type="Proteomes" id="UP000323506"/>
    </source>
</evidence>
<sequence>MEEPKNRTCILHQLICPWHCNLRSLWLGKIPQCRHLPEYRKSSSVGRKMSEGHWR</sequence>
<proteinExistence type="predicted"/>